<organism evidence="1 2">
    <name type="scientific">Pontiella sulfatireligans</name>
    <dbReference type="NCBI Taxonomy" id="2750658"/>
    <lineage>
        <taxon>Bacteria</taxon>
        <taxon>Pseudomonadati</taxon>
        <taxon>Kiritimatiellota</taxon>
        <taxon>Kiritimatiellia</taxon>
        <taxon>Kiritimatiellales</taxon>
        <taxon>Pontiellaceae</taxon>
        <taxon>Pontiella</taxon>
    </lineage>
</organism>
<evidence type="ECO:0000313" key="1">
    <source>
        <dbReference type="EMBL" id="VGO19725.1"/>
    </source>
</evidence>
<gene>
    <name evidence="1" type="ORF">SCARR_01784</name>
</gene>
<keyword evidence="2" id="KW-1185">Reference proteome</keyword>
<dbReference type="RefSeq" id="WP_136061139.1">
    <property type="nucleotide sequence ID" value="NZ_CAAHFH010000001.1"/>
</dbReference>
<sequence length="247" mass="25947">MDSVSNIQIVDFEANGGTLTLDDFTALSFQSVTVYNANNVADRVKVVAGGVANAANGLKQSSSPAVIDLQALAGFAAVSSFTLANGNLGNAKDRWNIGGIQVGYTIQMPSGDNYAAWASGYGLVGDDALPGADVENGGLGDGYDNLAEFALGMNPANSDAGARESVGIAVEGGTNYFEYVHYRRSDYVADGLTYLLIDSTNLVDSSSTTNAQDQVLVGLAVDGYELVTNRYLTDSPDKFIRLKIRQD</sequence>
<evidence type="ECO:0000313" key="2">
    <source>
        <dbReference type="Proteomes" id="UP000346198"/>
    </source>
</evidence>
<reference evidence="1 2" key="1">
    <citation type="submission" date="2019-04" db="EMBL/GenBank/DDBJ databases">
        <authorList>
            <person name="Van Vliet M D."/>
        </authorList>
    </citation>
    <scope>NUCLEOTIDE SEQUENCE [LARGE SCALE GENOMIC DNA]</scope>
    <source>
        <strain evidence="1 2">F21</strain>
    </source>
</reference>
<dbReference type="EMBL" id="CAAHFH010000001">
    <property type="protein sequence ID" value="VGO19725.1"/>
    <property type="molecule type" value="Genomic_DNA"/>
</dbReference>
<dbReference type="AlphaFoldDB" id="A0A6C2UHP4"/>
<accession>A0A6C2UHP4</accession>
<protein>
    <submittedName>
        <fullName evidence="1">Uncharacterized protein</fullName>
    </submittedName>
</protein>
<proteinExistence type="predicted"/>
<dbReference type="Proteomes" id="UP000346198">
    <property type="component" value="Unassembled WGS sequence"/>
</dbReference>
<name>A0A6C2UHP4_9BACT</name>